<dbReference type="Gene3D" id="1.10.1060.10">
    <property type="entry name" value="Alpha-helical ferredoxin"/>
    <property type="match status" value="1"/>
</dbReference>
<evidence type="ECO:0000256" key="4">
    <source>
        <dbReference type="ARBA" id="ARBA00022532"/>
    </source>
</evidence>
<dbReference type="GO" id="GO:0051538">
    <property type="term" value="F:3 iron, 4 sulfur cluster binding"/>
    <property type="evidence" value="ECO:0007669"/>
    <property type="project" value="UniProtKB-KW"/>
</dbReference>
<dbReference type="GO" id="GO:0008177">
    <property type="term" value="F:succinate dehydrogenase (quinone) activity"/>
    <property type="evidence" value="ECO:0007669"/>
    <property type="project" value="UniProtKB-EC"/>
</dbReference>
<name>A0A497XTD5_9AQUI</name>
<keyword evidence="3 11" id="KW-0004">4Fe-4S</keyword>
<protein>
    <recommendedName>
        <fullName evidence="11">Fumarate reductase iron-sulfur subunit</fullName>
        <ecNumber evidence="11">1.3.5.1</ecNumber>
    </recommendedName>
</protein>
<dbReference type="InterPro" id="IPR025192">
    <property type="entry name" value="Succ_DH/fum_Rdtase_N"/>
</dbReference>
<feature type="domain" description="4Fe-4S ferredoxin-type" evidence="13">
    <location>
        <begin position="179"/>
        <end position="208"/>
    </location>
</feature>
<feature type="domain" description="2Fe-2S ferredoxin-type" evidence="12">
    <location>
        <begin position="1"/>
        <end position="86"/>
    </location>
</feature>
<dbReference type="InterPro" id="IPR017900">
    <property type="entry name" value="4Fe4S_Fe_S_CS"/>
</dbReference>
<keyword evidence="9 11" id="KW-0411">Iron-sulfur</keyword>
<evidence type="ECO:0000256" key="3">
    <source>
        <dbReference type="ARBA" id="ARBA00022485"/>
    </source>
</evidence>
<dbReference type="Gene3D" id="3.10.20.30">
    <property type="match status" value="1"/>
</dbReference>
<dbReference type="EC" id="1.3.5.1" evidence="11"/>
<organism evidence="14 15">
    <name type="scientific">Hydrogenivirga caldilitoris</name>
    <dbReference type="NCBI Taxonomy" id="246264"/>
    <lineage>
        <taxon>Bacteria</taxon>
        <taxon>Pseudomonadati</taxon>
        <taxon>Aquificota</taxon>
        <taxon>Aquificia</taxon>
        <taxon>Aquificales</taxon>
        <taxon>Aquificaceae</taxon>
        <taxon>Hydrogenivirga</taxon>
    </lineage>
</organism>
<evidence type="ECO:0000256" key="8">
    <source>
        <dbReference type="ARBA" id="ARBA00023004"/>
    </source>
</evidence>
<dbReference type="EMBL" id="RCCJ01000001">
    <property type="protein sequence ID" value="RLJ71521.1"/>
    <property type="molecule type" value="Genomic_DNA"/>
</dbReference>
<dbReference type="GO" id="GO:0009055">
    <property type="term" value="F:electron transfer activity"/>
    <property type="evidence" value="ECO:0007669"/>
    <property type="project" value="InterPro"/>
</dbReference>
<evidence type="ECO:0000256" key="5">
    <source>
        <dbReference type="ARBA" id="ARBA00022714"/>
    </source>
</evidence>
<dbReference type="InterPro" id="IPR001041">
    <property type="entry name" value="2Fe-2S_ferredoxin-type"/>
</dbReference>
<evidence type="ECO:0000256" key="11">
    <source>
        <dbReference type="RuleBase" id="RU361237"/>
    </source>
</evidence>
<keyword evidence="8 11" id="KW-0408">Iron</keyword>
<comment type="pathway">
    <text evidence="1">Carbohydrate metabolism; tricarboxylic acid cycle; fumarate from succinate (bacterial route): step 1/1.</text>
</comment>
<dbReference type="PROSITE" id="PS51085">
    <property type="entry name" value="2FE2S_FER_2"/>
    <property type="match status" value="1"/>
</dbReference>
<comment type="catalytic activity">
    <reaction evidence="11">
        <text>a menaquinone + succinate = a menaquinol + fumarate</text>
        <dbReference type="Rhea" id="RHEA:27834"/>
        <dbReference type="Rhea" id="RHEA-COMP:9537"/>
        <dbReference type="Rhea" id="RHEA-COMP:9539"/>
        <dbReference type="ChEBI" id="CHEBI:16374"/>
        <dbReference type="ChEBI" id="CHEBI:18151"/>
        <dbReference type="ChEBI" id="CHEBI:29806"/>
        <dbReference type="ChEBI" id="CHEBI:30031"/>
        <dbReference type="EC" id="1.3.5.1"/>
    </reaction>
</comment>
<dbReference type="GO" id="GO:0022904">
    <property type="term" value="P:respiratory electron transport chain"/>
    <property type="evidence" value="ECO:0007669"/>
    <property type="project" value="TreeGrafter"/>
</dbReference>
<accession>A0A497XTD5</accession>
<comment type="cofactor">
    <cofactor evidence="11">
        <name>[4Fe-4S] cluster</name>
        <dbReference type="ChEBI" id="CHEBI:49883"/>
    </cofactor>
    <text evidence="11">Binds 1 [4Fe-4S] cluster.</text>
</comment>
<keyword evidence="5 11" id="KW-0001">2Fe-2S</keyword>
<evidence type="ECO:0000259" key="12">
    <source>
        <dbReference type="PROSITE" id="PS51085"/>
    </source>
</evidence>
<dbReference type="PANTHER" id="PTHR11921">
    <property type="entry name" value="SUCCINATE DEHYDROGENASE IRON-SULFUR PROTEIN"/>
    <property type="match status" value="1"/>
</dbReference>
<dbReference type="GO" id="GO:0051539">
    <property type="term" value="F:4 iron, 4 sulfur cluster binding"/>
    <property type="evidence" value="ECO:0007669"/>
    <property type="project" value="UniProtKB-KW"/>
</dbReference>
<evidence type="ECO:0000313" key="15">
    <source>
        <dbReference type="Proteomes" id="UP000267841"/>
    </source>
</evidence>
<dbReference type="GO" id="GO:0006099">
    <property type="term" value="P:tricarboxylic acid cycle"/>
    <property type="evidence" value="ECO:0007669"/>
    <property type="project" value="UniProtKB-KW"/>
</dbReference>
<dbReference type="InterPro" id="IPR012675">
    <property type="entry name" value="Beta-grasp_dom_sf"/>
</dbReference>
<evidence type="ECO:0000256" key="1">
    <source>
        <dbReference type="ARBA" id="ARBA00004894"/>
    </source>
</evidence>
<keyword evidence="4" id="KW-0816">Tricarboxylic acid cycle</keyword>
<comment type="similarity">
    <text evidence="2 11">Belongs to the succinate dehydrogenase/fumarate reductase iron-sulfur protein family.</text>
</comment>
<dbReference type="Pfam" id="PF13183">
    <property type="entry name" value="Fer4_8"/>
    <property type="match status" value="1"/>
</dbReference>
<evidence type="ECO:0000256" key="6">
    <source>
        <dbReference type="ARBA" id="ARBA00022723"/>
    </source>
</evidence>
<dbReference type="Pfam" id="PF13085">
    <property type="entry name" value="Fer2_3"/>
    <property type="match status" value="1"/>
</dbReference>
<dbReference type="OrthoDB" id="9804391at2"/>
<dbReference type="PROSITE" id="PS51379">
    <property type="entry name" value="4FE4S_FER_2"/>
    <property type="match status" value="1"/>
</dbReference>
<keyword evidence="15" id="KW-1185">Reference proteome</keyword>
<dbReference type="RefSeq" id="WP_121012961.1">
    <property type="nucleotide sequence ID" value="NZ_RCCJ01000001.1"/>
</dbReference>
<evidence type="ECO:0000256" key="2">
    <source>
        <dbReference type="ARBA" id="ARBA00009433"/>
    </source>
</evidence>
<sequence>MRVKLRKYSEGKFNIQEYELDITGKPTVLEILMRIKEELDPSLAFRAMCRASICGTCAVKVNGQHKLACNTRVEGEEVLIEPVDGFKPIRDLVVSHEEIYERLKPSRVWFVPKDGNMKLLPEVQRRTAKAWDCILCGICNNVCPPLLEKVDFGGPLLFTRVYKTLDDPRDSLGENRLENLAAFNVQKCVHCSNCNLFCPKGCMPEKWINVIEGKLVQKGYIQKKKEDFDFLGF</sequence>
<dbReference type="Proteomes" id="UP000267841">
    <property type="component" value="Unassembled WGS sequence"/>
</dbReference>
<keyword evidence="10 11" id="KW-0003">3Fe-4S</keyword>
<dbReference type="InterPro" id="IPR004489">
    <property type="entry name" value="Succ_DH/fum_Rdtase_Fe-S"/>
</dbReference>
<dbReference type="InterPro" id="IPR050573">
    <property type="entry name" value="SDH/FRD_Iron-Sulfur"/>
</dbReference>
<dbReference type="InterPro" id="IPR009051">
    <property type="entry name" value="Helical_ferredxn"/>
</dbReference>
<comment type="cofactor">
    <cofactor evidence="11">
        <name>[2Fe-2S] cluster</name>
        <dbReference type="ChEBI" id="CHEBI:190135"/>
    </cofactor>
    <text evidence="11">Binds 1 [2Fe-2S] cluster.</text>
</comment>
<dbReference type="AlphaFoldDB" id="A0A497XTD5"/>
<dbReference type="GO" id="GO:0046872">
    <property type="term" value="F:metal ion binding"/>
    <property type="evidence" value="ECO:0007669"/>
    <property type="project" value="UniProtKB-KW"/>
</dbReference>
<dbReference type="GO" id="GO:0051537">
    <property type="term" value="F:2 iron, 2 sulfur cluster binding"/>
    <property type="evidence" value="ECO:0007669"/>
    <property type="project" value="UniProtKB-KW"/>
</dbReference>
<keyword evidence="7" id="KW-0560">Oxidoreductase</keyword>
<dbReference type="PROSITE" id="PS00198">
    <property type="entry name" value="4FE4S_FER_1"/>
    <property type="match status" value="2"/>
</dbReference>
<evidence type="ECO:0000313" key="14">
    <source>
        <dbReference type="EMBL" id="RLJ71521.1"/>
    </source>
</evidence>
<dbReference type="SUPFAM" id="SSF46548">
    <property type="entry name" value="alpha-helical ferredoxin"/>
    <property type="match status" value="1"/>
</dbReference>
<evidence type="ECO:0000256" key="10">
    <source>
        <dbReference type="ARBA" id="ARBA00023291"/>
    </source>
</evidence>
<reference evidence="14 15" key="1">
    <citation type="submission" date="2018-10" db="EMBL/GenBank/DDBJ databases">
        <title>Genomic Encyclopedia of Archaeal and Bacterial Type Strains, Phase II (KMG-II): from individual species to whole genera.</title>
        <authorList>
            <person name="Goeker M."/>
        </authorList>
    </citation>
    <scope>NUCLEOTIDE SEQUENCE [LARGE SCALE GENOMIC DNA]</scope>
    <source>
        <strain evidence="14 15">DSM 16510</strain>
    </source>
</reference>
<comment type="caution">
    <text evidence="14">The sequence shown here is derived from an EMBL/GenBank/DDBJ whole genome shotgun (WGS) entry which is preliminary data.</text>
</comment>
<evidence type="ECO:0000259" key="13">
    <source>
        <dbReference type="PROSITE" id="PS51379"/>
    </source>
</evidence>
<dbReference type="InterPro" id="IPR017896">
    <property type="entry name" value="4Fe4S_Fe-S-bd"/>
</dbReference>
<keyword evidence="6 11" id="KW-0479">Metal-binding</keyword>
<evidence type="ECO:0000256" key="7">
    <source>
        <dbReference type="ARBA" id="ARBA00023002"/>
    </source>
</evidence>
<dbReference type="InterPro" id="IPR036010">
    <property type="entry name" value="2Fe-2S_ferredoxin-like_sf"/>
</dbReference>
<evidence type="ECO:0000256" key="9">
    <source>
        <dbReference type="ARBA" id="ARBA00023014"/>
    </source>
</evidence>
<comment type="cofactor">
    <cofactor evidence="11">
        <name>[3Fe-4S] cluster</name>
        <dbReference type="ChEBI" id="CHEBI:21137"/>
    </cofactor>
    <text evidence="11">Binds 1 [3Fe-4S] cluster.</text>
</comment>
<dbReference type="PANTHER" id="PTHR11921:SF29">
    <property type="entry name" value="SUCCINATE DEHYDROGENASE [UBIQUINONE] IRON-SULFUR SUBUNIT, MITOCHONDRIAL"/>
    <property type="match status" value="1"/>
</dbReference>
<dbReference type="NCBIfam" id="TIGR00384">
    <property type="entry name" value="dhsB"/>
    <property type="match status" value="1"/>
</dbReference>
<gene>
    <name evidence="14" type="ORF">BCF55_1823</name>
</gene>
<proteinExistence type="inferred from homology"/>
<dbReference type="SUPFAM" id="SSF54292">
    <property type="entry name" value="2Fe-2S ferredoxin-like"/>
    <property type="match status" value="1"/>
</dbReference>